<dbReference type="RefSeq" id="WP_016182968.1">
    <property type="nucleotide sequence ID" value="NZ_JXKI01000022.1"/>
</dbReference>
<dbReference type="PROSITE" id="PS00189">
    <property type="entry name" value="LIPOYL"/>
    <property type="match status" value="1"/>
</dbReference>
<dbReference type="Pfam" id="PF00364">
    <property type="entry name" value="Biotin_lipoyl"/>
    <property type="match status" value="1"/>
</dbReference>
<organism evidence="3 4">
    <name type="scientific">Enterococcus columbae DSM 7374 = ATCC 51263</name>
    <dbReference type="NCBI Taxonomy" id="1121865"/>
    <lineage>
        <taxon>Bacteria</taxon>
        <taxon>Bacillati</taxon>
        <taxon>Bacillota</taxon>
        <taxon>Bacilli</taxon>
        <taxon>Lactobacillales</taxon>
        <taxon>Enterococcaceae</taxon>
        <taxon>Enterococcus</taxon>
    </lineage>
</organism>
<evidence type="ECO:0000313" key="3">
    <source>
        <dbReference type="EMBL" id="EOW87354.1"/>
    </source>
</evidence>
<dbReference type="CDD" id="cd06849">
    <property type="entry name" value="lipoyl_domain"/>
    <property type="match status" value="1"/>
</dbReference>
<sequence>MKREVLFPKLSTKTDQGVITEWLKPVGSKVAIGEILYEVETEKAVHEVEALFAGQVVDVKVSIGDEVFVDDVLAVMEVEG</sequence>
<dbReference type="OrthoDB" id="9805770at2"/>
<dbReference type="eggNOG" id="COG0508">
    <property type="taxonomic scope" value="Bacteria"/>
</dbReference>
<keyword evidence="4" id="KW-1185">Reference proteome</keyword>
<dbReference type="EMBL" id="ASWJ01000003">
    <property type="protein sequence ID" value="EOW87354.1"/>
    <property type="molecule type" value="Genomic_DNA"/>
</dbReference>
<dbReference type="PATRIC" id="fig|1121865.3.peg.795"/>
<dbReference type="SUPFAM" id="SSF51230">
    <property type="entry name" value="Single hybrid motif"/>
    <property type="match status" value="1"/>
</dbReference>
<reference evidence="3 4" key="1">
    <citation type="submission" date="2013-03" db="EMBL/GenBank/DDBJ databases">
        <title>The Genome Sequence of Enterococcus columbae ATCC_51263 (PacBio/Illumina hybrid assembly).</title>
        <authorList>
            <consortium name="The Broad Institute Genomics Platform"/>
            <consortium name="The Broad Institute Genome Sequencing Center for Infectious Disease"/>
            <person name="Earl A."/>
            <person name="Russ C."/>
            <person name="Gilmore M."/>
            <person name="Surin D."/>
            <person name="Walker B."/>
            <person name="Young S."/>
            <person name="Zeng Q."/>
            <person name="Gargeya S."/>
            <person name="Fitzgerald M."/>
            <person name="Haas B."/>
            <person name="Abouelleil A."/>
            <person name="Allen A.W."/>
            <person name="Alvarado L."/>
            <person name="Arachchi H.M."/>
            <person name="Berlin A.M."/>
            <person name="Chapman S.B."/>
            <person name="Gainer-Dewar J."/>
            <person name="Goldberg J."/>
            <person name="Griggs A."/>
            <person name="Gujja S."/>
            <person name="Hansen M."/>
            <person name="Howarth C."/>
            <person name="Imamovic A."/>
            <person name="Ireland A."/>
            <person name="Larimer J."/>
            <person name="McCowan C."/>
            <person name="Murphy C."/>
            <person name="Pearson M."/>
            <person name="Poon T.W."/>
            <person name="Priest M."/>
            <person name="Roberts A."/>
            <person name="Saif S."/>
            <person name="Shea T."/>
            <person name="Sisk P."/>
            <person name="Sykes S."/>
            <person name="Wortman J."/>
            <person name="Nusbaum C."/>
            <person name="Birren B."/>
        </authorList>
    </citation>
    <scope>NUCLEOTIDE SEQUENCE [LARGE SCALE GENOMIC DNA]</scope>
    <source>
        <strain evidence="3 4">ATCC 51263</strain>
    </source>
</reference>
<evidence type="ECO:0000259" key="2">
    <source>
        <dbReference type="PROSITE" id="PS50968"/>
    </source>
</evidence>
<dbReference type="Gene3D" id="2.40.50.100">
    <property type="match status" value="1"/>
</dbReference>
<dbReference type="InterPro" id="IPR003016">
    <property type="entry name" value="2-oxoA_DH_lipoyl-BS"/>
</dbReference>
<feature type="domain" description="Lipoyl-binding" evidence="2">
    <location>
        <begin position="2"/>
        <end position="77"/>
    </location>
</feature>
<evidence type="ECO:0000313" key="4">
    <source>
        <dbReference type="Proteomes" id="UP000014113"/>
    </source>
</evidence>
<dbReference type="InterPro" id="IPR011053">
    <property type="entry name" value="Single_hybrid_motif"/>
</dbReference>
<proteinExistence type="predicted"/>
<name>S1P2S3_9ENTE</name>
<dbReference type="PROSITE" id="PS50968">
    <property type="entry name" value="BIOTINYL_LIPOYL"/>
    <property type="match status" value="1"/>
</dbReference>
<evidence type="ECO:0000256" key="1">
    <source>
        <dbReference type="ARBA" id="ARBA00022823"/>
    </source>
</evidence>
<dbReference type="STRING" id="1121865.OMW_00806"/>
<gene>
    <name evidence="3" type="ORF">I568_00398</name>
</gene>
<protein>
    <recommendedName>
        <fullName evidence="2">Lipoyl-binding domain-containing protein</fullName>
    </recommendedName>
</protein>
<comment type="caution">
    <text evidence="3">The sequence shown here is derived from an EMBL/GenBank/DDBJ whole genome shotgun (WGS) entry which is preliminary data.</text>
</comment>
<dbReference type="Proteomes" id="UP000014113">
    <property type="component" value="Unassembled WGS sequence"/>
</dbReference>
<accession>S1P2S3</accession>
<keyword evidence="1" id="KW-0450">Lipoyl</keyword>
<dbReference type="AlphaFoldDB" id="S1P2S3"/>
<dbReference type="InterPro" id="IPR000089">
    <property type="entry name" value="Biotin_lipoyl"/>
</dbReference>